<keyword evidence="3" id="KW-1185">Reference proteome</keyword>
<evidence type="ECO:0000313" key="3">
    <source>
        <dbReference type="Proteomes" id="UP000228934"/>
    </source>
</evidence>
<proteinExistence type="inferred from homology"/>
<dbReference type="InterPro" id="IPR026832">
    <property type="entry name" value="Asteroid"/>
</dbReference>
<dbReference type="PANTHER" id="PTHR15665">
    <property type="entry name" value="ASTEROID PROTEIN"/>
    <property type="match status" value="1"/>
</dbReference>
<comment type="similarity">
    <text evidence="1">Belongs to the asteroid family.</text>
</comment>
<dbReference type="Gene3D" id="1.10.287.3160">
    <property type="match status" value="1"/>
</dbReference>
<dbReference type="EMBL" id="KV922651">
    <property type="protein sequence ID" value="PIO03588.1"/>
    <property type="molecule type" value="Genomic_DNA"/>
</dbReference>
<dbReference type="Gene3D" id="3.40.50.1010">
    <property type="entry name" value="5'-nuclease"/>
    <property type="match status" value="1"/>
</dbReference>
<gene>
    <name evidence="2" type="ORF">AB205_0191260</name>
</gene>
<evidence type="ECO:0000256" key="1">
    <source>
        <dbReference type="ARBA" id="ARBA00007398"/>
    </source>
</evidence>
<name>A0A2G9PJU6_AQUCT</name>
<evidence type="ECO:0000313" key="2">
    <source>
        <dbReference type="EMBL" id="PIO03588.1"/>
    </source>
</evidence>
<dbReference type="AlphaFoldDB" id="A0A2G9PJU6"/>
<dbReference type="OrthoDB" id="25987at2759"/>
<dbReference type="InterPro" id="IPR029060">
    <property type="entry name" value="PIN-like_dom_sf"/>
</dbReference>
<accession>A0A2G9PJU6</accession>
<dbReference type="PANTHER" id="PTHR15665:SF1">
    <property type="entry name" value="PROTEIN ASTEROID HOMOLOG 1"/>
    <property type="match status" value="1"/>
</dbReference>
<organism evidence="2 3">
    <name type="scientific">Aquarana catesbeiana</name>
    <name type="common">American bullfrog</name>
    <name type="synonym">Rana catesbeiana</name>
    <dbReference type="NCBI Taxonomy" id="8400"/>
    <lineage>
        <taxon>Eukaryota</taxon>
        <taxon>Metazoa</taxon>
        <taxon>Chordata</taxon>
        <taxon>Craniata</taxon>
        <taxon>Vertebrata</taxon>
        <taxon>Euteleostomi</taxon>
        <taxon>Amphibia</taxon>
        <taxon>Batrachia</taxon>
        <taxon>Anura</taxon>
        <taxon>Neobatrachia</taxon>
        <taxon>Ranoidea</taxon>
        <taxon>Ranidae</taxon>
        <taxon>Aquarana</taxon>
    </lineage>
</organism>
<sequence>MGIQGLMSFVGSNRNFCNNVQMRNTKLIIDGNNLYHKLYFDSGLDLVHGGDYAAFTDILNKFFESLAVCNIEAYVVFDGGCDISDKKLETQKERFKEKIRMAANLSTGKGGSVLPLLIREVFLQVLKKMNVPFVQCFAEADKEIVALANLWNCPVLTFDSDFCIFEIKAGYCPLNSFQWKNIGTIKESQDCYIPAHSFSAQRLCNYFNNLNMSLLPLFAVLTGNDYISLRALETFFSRVHFPIGNVSHSGRKHVQIQGLLHWLSRFADVEEAMENVLKYLNLKDRESARQLLYSAMEEYNLNETVNLEPFFHGGLYVSPTAVQLNLPDWVQNALAKGSLSPLLSDALVLRRVFLHAQVEDFRRMSAHSVTQPIREVIYALLLNMYQSSQAELQECKRTKRIFVEEFNRLETSVRRSKVEISFISEDCNEDLSLQNLPGLSSATSLKLLLRTIEVKMTDLKSVPPAHHLTLATLCYWIQHADPKVKVHHFKAVLIGIVYGEINGNLNRPASQSEKLLIQSFTEMVRSTFMLPLTESHESSVSFLGSLKPSQPLHAFPAHALLEQLNFAEWDHPDKYFLPPKRFATFYPLKEKFSKSWKIPAGDAAISNVNKGLTCPVDNAQMLKDPTDIKLESLV</sequence>
<dbReference type="SUPFAM" id="SSF88723">
    <property type="entry name" value="PIN domain-like"/>
    <property type="match status" value="1"/>
</dbReference>
<protein>
    <submittedName>
        <fullName evidence="2">Uncharacterized protein</fullName>
    </submittedName>
</protein>
<dbReference type="Proteomes" id="UP000228934">
    <property type="component" value="Unassembled WGS sequence"/>
</dbReference>
<reference evidence="3" key="1">
    <citation type="journal article" date="2017" name="Nat. Commun.">
        <title>The North American bullfrog draft genome provides insight into hormonal regulation of long noncoding RNA.</title>
        <authorList>
            <person name="Hammond S.A."/>
            <person name="Warren R.L."/>
            <person name="Vandervalk B.P."/>
            <person name="Kucuk E."/>
            <person name="Khan H."/>
            <person name="Gibb E.A."/>
            <person name="Pandoh P."/>
            <person name="Kirk H."/>
            <person name="Zhao Y."/>
            <person name="Jones M."/>
            <person name="Mungall A.J."/>
            <person name="Coope R."/>
            <person name="Pleasance S."/>
            <person name="Moore R.A."/>
            <person name="Holt R.A."/>
            <person name="Round J.M."/>
            <person name="Ohora S."/>
            <person name="Walle B.V."/>
            <person name="Veldhoen N."/>
            <person name="Helbing C.C."/>
            <person name="Birol I."/>
        </authorList>
    </citation>
    <scope>NUCLEOTIDE SEQUENCE [LARGE SCALE GENOMIC DNA]</scope>
</reference>